<reference evidence="15 16" key="1">
    <citation type="submission" date="2016-12" db="EMBL/GenBank/DDBJ databases">
        <title>Genome sequencing of Methylocaldum marinum.</title>
        <authorList>
            <person name="Takeuchi M."/>
            <person name="Kamagata Y."/>
            <person name="Hiraoka S."/>
            <person name="Oshima K."/>
            <person name="Hattori M."/>
            <person name="Iwasaki W."/>
        </authorList>
    </citation>
    <scope>NUCLEOTIDE SEQUENCE [LARGE SCALE GENOMIC DNA]</scope>
    <source>
        <strain evidence="15 16">S8</strain>
    </source>
</reference>
<feature type="domain" description="TonB-dependent receptor-like beta-barrel" evidence="14">
    <location>
        <begin position="263"/>
        <end position="722"/>
    </location>
</feature>
<dbReference type="InterPro" id="IPR036942">
    <property type="entry name" value="Beta-barrel_TonB_sf"/>
</dbReference>
<evidence type="ECO:0000256" key="13">
    <source>
        <dbReference type="SAM" id="SignalP"/>
    </source>
</evidence>
<evidence type="ECO:0000256" key="12">
    <source>
        <dbReference type="PROSITE-ProRule" id="PRU01360"/>
    </source>
</evidence>
<feature type="chain" id="PRO_5012783962" evidence="13">
    <location>
        <begin position="34"/>
        <end position="761"/>
    </location>
</feature>
<evidence type="ECO:0000256" key="6">
    <source>
        <dbReference type="ARBA" id="ARBA00022729"/>
    </source>
</evidence>
<dbReference type="RefSeq" id="WP_119630329.1">
    <property type="nucleotide sequence ID" value="NZ_AP017928.1"/>
</dbReference>
<evidence type="ECO:0000313" key="16">
    <source>
        <dbReference type="Proteomes" id="UP000266313"/>
    </source>
</evidence>
<comment type="similarity">
    <text evidence="12">Belongs to the TonB-dependent receptor family.</text>
</comment>
<dbReference type="AlphaFoldDB" id="A0A250KTP9"/>
<keyword evidence="3 12" id="KW-1134">Transmembrane beta strand</keyword>
<dbReference type="OrthoDB" id="9760620at2"/>
<keyword evidence="10 12" id="KW-0472">Membrane</keyword>
<dbReference type="KEGG" id="mmai:sS8_3110"/>
<dbReference type="GO" id="GO:0015344">
    <property type="term" value="F:siderophore uptake transmembrane transporter activity"/>
    <property type="evidence" value="ECO:0007669"/>
    <property type="project" value="TreeGrafter"/>
</dbReference>
<keyword evidence="6 13" id="KW-0732">Signal</keyword>
<dbReference type="InterPro" id="IPR039426">
    <property type="entry name" value="TonB-dep_rcpt-like"/>
</dbReference>
<dbReference type="Proteomes" id="UP000266313">
    <property type="component" value="Chromosome"/>
</dbReference>
<sequence>MKNKTMLRWWHRGDAVKRWWLIPAALGCSPAWAEPAPIDEPPILDVVTVEGVQTHADYVEPKGSQPNTESTVSREGIRRLAGPGQTNVFKALDLLPSLHTETADPFGLTANRAIRIRGKGAFHLGQTIEGLPLTGVVGGADIYDLENMDGITLYRGAVPPDKGFGFSNATGLIDQTILRPFDKPGLSVKESFGSYNFNRVYGRIDSGLLPTDTKLFASYSYTTAYKWRGAGESPANRHNLGFGLTQKLTDSAKLEIFGAYNDLESHDFRPLNYSQATRLDAFGKFDYNTRLSGIPGQDINYYDFNRREFSDFSLFANLEIKPTDTSRISVKPYYWRDDGFRLFASNSLLGSPGVTRWDIKHEQVGLVAQYDASVLGAEVTLGYWWQDMESPPPPVGQKAYRVTASGDLAFAGWSVLSKQENHVFHSPYLVVNGQLGKANLRAGVRYLDQTVPGIRYYDTQGLPDVDYDNVFRFNPREDPTRRVASQSFQEWLPHFGVNYEITDEARAYFTYGRNYGRPDWGPQASLFNASRARFTAAGLNLDNLFRRLKPEISDNFDLGLRIGDGNWWVAPTLFYAIVNRKEVNLYDPAIQLTYYQSNAEARSYGAEIEAGITLWDDLSLFSSVSYNRYEFENDVRTAANTVIATKGKQVPDSPEVTAKVGLTYRFMGFAISPTVRYVGERFGDAENTQRVPSYTVADLYIDYEKKDLLGLGDITLGLSFLNVFDKRYIGIISQNDIQVAGNTTYYPGAPFTVAFTVGARF</sequence>
<dbReference type="SUPFAM" id="SSF56935">
    <property type="entry name" value="Porins"/>
    <property type="match status" value="1"/>
</dbReference>
<dbReference type="GO" id="GO:0009279">
    <property type="term" value="C:cell outer membrane"/>
    <property type="evidence" value="ECO:0007669"/>
    <property type="project" value="UniProtKB-SubCell"/>
</dbReference>
<dbReference type="PANTHER" id="PTHR32552">
    <property type="entry name" value="FERRICHROME IRON RECEPTOR-RELATED"/>
    <property type="match status" value="1"/>
</dbReference>
<organism evidence="15 16">
    <name type="scientific">Methylocaldum marinum</name>
    <dbReference type="NCBI Taxonomy" id="1432792"/>
    <lineage>
        <taxon>Bacteria</taxon>
        <taxon>Pseudomonadati</taxon>
        <taxon>Pseudomonadota</taxon>
        <taxon>Gammaproteobacteria</taxon>
        <taxon>Methylococcales</taxon>
        <taxon>Methylococcaceae</taxon>
        <taxon>Methylocaldum</taxon>
    </lineage>
</organism>
<evidence type="ECO:0000256" key="8">
    <source>
        <dbReference type="ARBA" id="ARBA00023065"/>
    </source>
</evidence>
<evidence type="ECO:0000256" key="7">
    <source>
        <dbReference type="ARBA" id="ARBA00023004"/>
    </source>
</evidence>
<evidence type="ECO:0000256" key="1">
    <source>
        <dbReference type="ARBA" id="ARBA00004571"/>
    </source>
</evidence>
<evidence type="ECO:0000259" key="14">
    <source>
        <dbReference type="Pfam" id="PF00593"/>
    </source>
</evidence>
<evidence type="ECO:0000256" key="3">
    <source>
        <dbReference type="ARBA" id="ARBA00022452"/>
    </source>
</evidence>
<keyword evidence="9" id="KW-0798">TonB box</keyword>
<keyword evidence="8" id="KW-0406">Ion transport</keyword>
<keyword evidence="11 12" id="KW-0998">Cell outer membrane</keyword>
<accession>A0A250KTP9</accession>
<keyword evidence="15" id="KW-0675">Receptor</keyword>
<keyword evidence="2 12" id="KW-0813">Transport</keyword>
<evidence type="ECO:0000256" key="4">
    <source>
        <dbReference type="ARBA" id="ARBA00022496"/>
    </source>
</evidence>
<dbReference type="InterPro" id="IPR000531">
    <property type="entry name" value="Beta-barrel_TonB"/>
</dbReference>
<dbReference type="EMBL" id="AP017928">
    <property type="protein sequence ID" value="BBA35053.1"/>
    <property type="molecule type" value="Genomic_DNA"/>
</dbReference>
<protein>
    <submittedName>
        <fullName evidence="15">TonB-dependent receptor</fullName>
    </submittedName>
</protein>
<dbReference type="PANTHER" id="PTHR32552:SF89">
    <property type="entry name" value="CATECHOLATE SIDEROPHORE RECEPTOR FIU"/>
    <property type="match status" value="1"/>
</dbReference>
<dbReference type="Gene3D" id="2.40.170.20">
    <property type="entry name" value="TonB-dependent receptor, beta-barrel domain"/>
    <property type="match status" value="1"/>
</dbReference>
<gene>
    <name evidence="15" type="ORF">sS8_3110</name>
</gene>
<keyword evidence="5 12" id="KW-0812">Transmembrane</keyword>
<evidence type="ECO:0000256" key="11">
    <source>
        <dbReference type="ARBA" id="ARBA00023237"/>
    </source>
</evidence>
<proteinExistence type="inferred from homology"/>
<keyword evidence="7" id="KW-0408">Iron</keyword>
<dbReference type="Pfam" id="PF00593">
    <property type="entry name" value="TonB_dep_Rec_b-barrel"/>
    <property type="match status" value="1"/>
</dbReference>
<evidence type="ECO:0000256" key="5">
    <source>
        <dbReference type="ARBA" id="ARBA00022692"/>
    </source>
</evidence>
<dbReference type="PROSITE" id="PS52016">
    <property type="entry name" value="TONB_DEPENDENT_REC_3"/>
    <property type="match status" value="1"/>
</dbReference>
<evidence type="ECO:0000256" key="2">
    <source>
        <dbReference type="ARBA" id="ARBA00022448"/>
    </source>
</evidence>
<keyword evidence="16" id="KW-1185">Reference proteome</keyword>
<comment type="subcellular location">
    <subcellularLocation>
        <location evidence="1 12">Cell outer membrane</location>
        <topology evidence="1 12">Multi-pass membrane protein</topology>
    </subcellularLocation>
</comment>
<keyword evidence="4" id="KW-0410">Iron transport</keyword>
<evidence type="ECO:0000313" key="15">
    <source>
        <dbReference type="EMBL" id="BBA35053.1"/>
    </source>
</evidence>
<evidence type="ECO:0000256" key="10">
    <source>
        <dbReference type="ARBA" id="ARBA00023136"/>
    </source>
</evidence>
<feature type="signal peptide" evidence="13">
    <location>
        <begin position="1"/>
        <end position="33"/>
    </location>
</feature>
<name>A0A250KTP9_9GAMM</name>
<evidence type="ECO:0000256" key="9">
    <source>
        <dbReference type="ARBA" id="ARBA00023077"/>
    </source>
</evidence>